<dbReference type="PANTHER" id="PTHR30006:SF2">
    <property type="entry name" value="ABC TRANSPORTER SUBSTRATE-BINDING PROTEIN"/>
    <property type="match status" value="1"/>
</dbReference>
<dbReference type="InterPro" id="IPR006311">
    <property type="entry name" value="TAT_signal"/>
</dbReference>
<organism evidence="3 4">
    <name type="scientific">Mesorhizobium calcicola</name>
    <dbReference type="NCBI Taxonomy" id="1300310"/>
    <lineage>
        <taxon>Bacteria</taxon>
        <taxon>Pseudomonadati</taxon>
        <taxon>Pseudomonadota</taxon>
        <taxon>Alphaproteobacteria</taxon>
        <taxon>Hyphomicrobiales</taxon>
        <taxon>Phyllobacteriaceae</taxon>
        <taxon>Mesorhizobium</taxon>
    </lineage>
</organism>
<proteinExistence type="predicted"/>
<dbReference type="Proteomes" id="UP001597349">
    <property type="component" value="Unassembled WGS sequence"/>
</dbReference>
<keyword evidence="4" id="KW-1185">Reference proteome</keyword>
<dbReference type="InterPro" id="IPR006059">
    <property type="entry name" value="SBP"/>
</dbReference>
<gene>
    <name evidence="3" type="ORF">ACFSQT_02665</name>
</gene>
<dbReference type="PANTHER" id="PTHR30006">
    <property type="entry name" value="THIAMINE-BINDING PERIPLASMIC PROTEIN-RELATED"/>
    <property type="match status" value="1"/>
</dbReference>
<reference evidence="4" key="1">
    <citation type="journal article" date="2019" name="Int. J. Syst. Evol. Microbiol.">
        <title>The Global Catalogue of Microorganisms (GCM) 10K type strain sequencing project: providing services to taxonomists for standard genome sequencing and annotation.</title>
        <authorList>
            <consortium name="The Broad Institute Genomics Platform"/>
            <consortium name="The Broad Institute Genome Sequencing Center for Infectious Disease"/>
            <person name="Wu L."/>
            <person name="Ma J."/>
        </authorList>
    </citation>
    <scope>NUCLEOTIDE SEQUENCE [LARGE SCALE GENOMIC DNA]</scope>
    <source>
        <strain evidence="4">CGMCC 1.16226</strain>
    </source>
</reference>
<evidence type="ECO:0000256" key="2">
    <source>
        <dbReference type="ARBA" id="ARBA00022764"/>
    </source>
</evidence>
<dbReference type="NCBIfam" id="TIGR01409">
    <property type="entry name" value="TAT_signal_seq"/>
    <property type="match status" value="1"/>
</dbReference>
<name>A0ABW4W5Z4_9HYPH</name>
<comment type="caution">
    <text evidence="3">The sequence shown here is derived from an EMBL/GenBank/DDBJ whole genome shotgun (WGS) entry which is preliminary data.</text>
</comment>
<evidence type="ECO:0000313" key="3">
    <source>
        <dbReference type="EMBL" id="MFD2052069.1"/>
    </source>
</evidence>
<accession>A0ABW4W5Z4</accession>
<dbReference type="Gene3D" id="3.40.190.10">
    <property type="entry name" value="Periplasmic binding protein-like II"/>
    <property type="match status" value="2"/>
</dbReference>
<dbReference type="RefSeq" id="WP_379016870.1">
    <property type="nucleotide sequence ID" value="NZ_JBHUGY010000003.1"/>
</dbReference>
<dbReference type="InterPro" id="IPR019546">
    <property type="entry name" value="TAT_signal_bac_arc"/>
</dbReference>
<keyword evidence="1" id="KW-0732">Signal</keyword>
<protein>
    <submittedName>
        <fullName evidence="3">PotD/PotF family extracellular solute-binding protein</fullName>
    </submittedName>
</protein>
<dbReference type="Pfam" id="PF13416">
    <property type="entry name" value="SBP_bac_8"/>
    <property type="match status" value="1"/>
</dbReference>
<dbReference type="EMBL" id="JBHUGY010000003">
    <property type="protein sequence ID" value="MFD2052069.1"/>
    <property type="molecule type" value="Genomic_DNA"/>
</dbReference>
<evidence type="ECO:0000256" key="1">
    <source>
        <dbReference type="ARBA" id="ARBA00022729"/>
    </source>
</evidence>
<sequence length="360" mass="39948">MFKDPVSRRKFLKDAASATALSTLGPLVASRAYAADTITATEWGGSYVDGIKLIAAKQDIQVNWQLYSGGAAAVLPKIKATWPNPGIDLLAGWDLVLQEVAREGWAEPVTVERVPNLADIPTKLLIKDSAGNIINIPRSIVSISWFYREDNAPFEIRKIDDLLDPRLKGKVCFPSPACNSNLQMVALALHRGGDERNMEPAWDFVKELARSGNIGRVATADTDITNSISSGETCISFQGGSYVIGLARDFKIKYLTKMDPETGFRTFLYQEAWCVLKGKHADAAFEFANFAINAENNTEFNRSIAGIPANVKATTSDEVKPMIFNNEEMERYIHIPDWAYVSEQADAWLKRWEQEIVPLL</sequence>
<evidence type="ECO:0000313" key="4">
    <source>
        <dbReference type="Proteomes" id="UP001597349"/>
    </source>
</evidence>
<keyword evidence="2" id="KW-0574">Periplasm</keyword>
<dbReference type="PROSITE" id="PS51318">
    <property type="entry name" value="TAT"/>
    <property type="match status" value="1"/>
</dbReference>
<dbReference type="SUPFAM" id="SSF53850">
    <property type="entry name" value="Periplasmic binding protein-like II"/>
    <property type="match status" value="1"/>
</dbReference>